<dbReference type="NCBIfam" id="TIGR02669">
    <property type="entry name" value="SpoIID_LytB"/>
    <property type="match status" value="1"/>
</dbReference>
<accession>A0A2P2C519</accession>
<dbReference type="InterPro" id="IPR013486">
    <property type="entry name" value="SpoIID/LytB"/>
</dbReference>
<proteinExistence type="predicted"/>
<dbReference type="InterPro" id="IPR013693">
    <property type="entry name" value="SpoIID/LytB_N"/>
</dbReference>
<evidence type="ECO:0000259" key="1">
    <source>
        <dbReference type="Pfam" id="PF08486"/>
    </source>
</evidence>
<feature type="domain" description="Sporulation stage II protein D amidase enhancer LytB N-terminal" evidence="1">
    <location>
        <begin position="196"/>
        <end position="282"/>
    </location>
</feature>
<reference evidence="2" key="1">
    <citation type="submission" date="2015-08" db="EMBL/GenBank/DDBJ databases">
        <authorList>
            <person name="Babu N.S."/>
            <person name="Beckwith C.J."/>
            <person name="Beseler K.G."/>
            <person name="Brison A."/>
            <person name="Carone J.V."/>
            <person name="Caskin T.P."/>
            <person name="Diamond M."/>
            <person name="Durham M.E."/>
            <person name="Foxe J.M."/>
            <person name="Go M."/>
            <person name="Henderson B.A."/>
            <person name="Jones I.B."/>
            <person name="McGettigan J.A."/>
            <person name="Micheletti S.J."/>
            <person name="Nasrallah M.E."/>
            <person name="Ortiz D."/>
            <person name="Piller C.R."/>
            <person name="Privatt S.R."/>
            <person name="Schneider S.L."/>
            <person name="Sharp S."/>
            <person name="Smith T.C."/>
            <person name="Stanton J.D."/>
            <person name="Ullery H.E."/>
            <person name="Wilson R.J."/>
            <person name="Serrano M.G."/>
            <person name="Buck G."/>
            <person name="Lee V."/>
            <person name="Wang Y."/>
            <person name="Carvalho R."/>
            <person name="Voegtly L."/>
            <person name="Shi R."/>
            <person name="Duckworth R."/>
            <person name="Johnson A."/>
            <person name="Loviza R."/>
            <person name="Walstead R."/>
            <person name="Shah Z."/>
            <person name="Kiflezghi M."/>
            <person name="Wade K."/>
            <person name="Ball S.L."/>
            <person name="Bradley K.W."/>
            <person name="Asai D.J."/>
            <person name="Bowman C.A."/>
            <person name="Russell D.A."/>
            <person name="Pope W.H."/>
            <person name="Jacobs-Sera D."/>
            <person name="Hendrix R.W."/>
            <person name="Hatfull G.F."/>
        </authorList>
    </citation>
    <scope>NUCLEOTIDE SEQUENCE</scope>
</reference>
<dbReference type="EMBL" id="CZKA01000033">
    <property type="protein sequence ID" value="CUR57127.1"/>
    <property type="molecule type" value="Genomic_DNA"/>
</dbReference>
<protein>
    <submittedName>
        <fullName evidence="2">SpoIID/LytB domain</fullName>
    </submittedName>
</protein>
<gene>
    <name evidence="2" type="ORF">NOCA2390045</name>
</gene>
<dbReference type="Pfam" id="PF08486">
    <property type="entry name" value="SpoIID"/>
    <property type="match status" value="1"/>
</dbReference>
<dbReference type="AlphaFoldDB" id="A0A2P2C519"/>
<dbReference type="GO" id="GO:0030435">
    <property type="term" value="P:sporulation resulting in formation of a cellular spore"/>
    <property type="evidence" value="ECO:0007669"/>
    <property type="project" value="InterPro"/>
</dbReference>
<evidence type="ECO:0000313" key="2">
    <source>
        <dbReference type="EMBL" id="CUR57127.1"/>
    </source>
</evidence>
<organism evidence="2">
    <name type="scientific">metagenome</name>
    <dbReference type="NCBI Taxonomy" id="256318"/>
    <lineage>
        <taxon>unclassified sequences</taxon>
        <taxon>metagenomes</taxon>
    </lineage>
</organism>
<name>A0A2P2C519_9ZZZZ</name>
<sequence length="399" mass="42050">MLRLRVLAAAGTAALFATSLHTAAPSFSADAAVPVPPQAWVTITGHGYGHGHGMSQYGAEGAARQGLSAQAIINFYYPGTERGTEAGKISVHLTADTDDTTVVLARAGLTVRDLATKQVWTLPDNGARRWRLSVGPAGASRVGYRTDAWHSWKKLEGDGAFSAGGAPITLVTPAGQVAYRGALRSLRPSNGSPSRDTVNVLKLDSYLRGVVPREMPATWTPAAVRAQAIAARTYAAYERAHPLSSTYQICDTTSCQVYGGHSAEHPDSNAAIVATAGKVQTYDGEPAFTQFASSSGGWTSAGSVPYLVAQADPYDDWSGNPVHTWSTKIDARTIEQAWPALGDLEAIRVTARDGNGAWGGRVVTLRLVGAKANVTLSGDTFRSALGLRSTWLSFKAAPK</sequence>